<dbReference type="Proteomes" id="UP001356427">
    <property type="component" value="Unassembled WGS sequence"/>
</dbReference>
<keyword evidence="3" id="KW-1185">Reference proteome</keyword>
<dbReference type="PANTHER" id="PTHR21472">
    <property type="entry name" value="ENDONUCLEASE DOMAIN-CONTAINING 1 PROTEIN ENDOD1"/>
    <property type="match status" value="1"/>
</dbReference>
<protein>
    <submittedName>
        <fullName evidence="2">Uncharacterized protein</fullName>
    </submittedName>
</protein>
<dbReference type="AlphaFoldDB" id="A0AAN8KMN3"/>
<gene>
    <name evidence="2" type="ORF">J4Q44_G00374610</name>
</gene>
<dbReference type="InterPro" id="IPR044925">
    <property type="entry name" value="His-Me_finger_sf"/>
</dbReference>
<evidence type="ECO:0000313" key="3">
    <source>
        <dbReference type="Proteomes" id="UP001356427"/>
    </source>
</evidence>
<comment type="caution">
    <text evidence="2">The sequence shown here is derived from an EMBL/GenBank/DDBJ whole genome shotgun (WGS) entry which is preliminary data.</text>
</comment>
<dbReference type="SUPFAM" id="SSF54060">
    <property type="entry name" value="His-Me finger endonucleases"/>
    <property type="match status" value="1"/>
</dbReference>
<proteinExistence type="predicted"/>
<dbReference type="PANTHER" id="PTHR21472:SF15">
    <property type="entry name" value="ENDONUCLEASE DOMAIN-CONTAINING 1 PROTEIN-RELATED"/>
    <property type="match status" value="1"/>
</dbReference>
<sequence length="86" mass="10000">MPLVKDPNRYKLICQKYKNSYRFATLYDTTNKIPVFSAYTITGPPPKGRPNQPWMIEPQLNNIKNSPEMSKDKGQVSRSPGWEQRL</sequence>
<feature type="region of interest" description="Disordered" evidence="1">
    <location>
        <begin position="62"/>
        <end position="86"/>
    </location>
</feature>
<dbReference type="EMBL" id="JAGTTL010000039">
    <property type="protein sequence ID" value="KAK6291676.1"/>
    <property type="molecule type" value="Genomic_DNA"/>
</dbReference>
<name>A0AAN8KMN3_9TELE</name>
<dbReference type="Gene3D" id="3.40.570.10">
    <property type="entry name" value="Extracellular Endonuclease, subunit A"/>
    <property type="match status" value="1"/>
</dbReference>
<dbReference type="InterPro" id="IPR044929">
    <property type="entry name" value="DNA/RNA_non-sp_Endonuclease_sf"/>
</dbReference>
<accession>A0AAN8KMN3</accession>
<dbReference type="InterPro" id="IPR039015">
    <property type="entry name" value="ENDOD1"/>
</dbReference>
<evidence type="ECO:0000313" key="2">
    <source>
        <dbReference type="EMBL" id="KAK6291676.1"/>
    </source>
</evidence>
<evidence type="ECO:0000256" key="1">
    <source>
        <dbReference type="SAM" id="MobiDB-lite"/>
    </source>
</evidence>
<organism evidence="2 3">
    <name type="scientific">Coregonus suidteri</name>
    <dbReference type="NCBI Taxonomy" id="861788"/>
    <lineage>
        <taxon>Eukaryota</taxon>
        <taxon>Metazoa</taxon>
        <taxon>Chordata</taxon>
        <taxon>Craniata</taxon>
        <taxon>Vertebrata</taxon>
        <taxon>Euteleostomi</taxon>
        <taxon>Actinopterygii</taxon>
        <taxon>Neopterygii</taxon>
        <taxon>Teleostei</taxon>
        <taxon>Protacanthopterygii</taxon>
        <taxon>Salmoniformes</taxon>
        <taxon>Salmonidae</taxon>
        <taxon>Coregoninae</taxon>
        <taxon>Coregonus</taxon>
    </lineage>
</organism>
<reference evidence="2 3" key="1">
    <citation type="submission" date="2021-04" db="EMBL/GenBank/DDBJ databases">
        <authorList>
            <person name="De Guttry C."/>
            <person name="Zahm M."/>
            <person name="Klopp C."/>
            <person name="Cabau C."/>
            <person name="Louis A."/>
            <person name="Berthelot C."/>
            <person name="Parey E."/>
            <person name="Roest Crollius H."/>
            <person name="Montfort J."/>
            <person name="Robinson-Rechavi M."/>
            <person name="Bucao C."/>
            <person name="Bouchez O."/>
            <person name="Gislard M."/>
            <person name="Lluch J."/>
            <person name="Milhes M."/>
            <person name="Lampietro C."/>
            <person name="Lopez Roques C."/>
            <person name="Donnadieu C."/>
            <person name="Braasch I."/>
            <person name="Desvignes T."/>
            <person name="Postlethwait J."/>
            <person name="Bobe J."/>
            <person name="Wedekind C."/>
            <person name="Guiguen Y."/>
        </authorList>
    </citation>
    <scope>NUCLEOTIDE SEQUENCE [LARGE SCALE GENOMIC DNA]</scope>
    <source>
        <strain evidence="2">Cs_M1</strain>
        <tissue evidence="2">Blood</tissue>
    </source>
</reference>